<feature type="region of interest" description="Disordered" evidence="1">
    <location>
        <begin position="2239"/>
        <end position="2259"/>
    </location>
</feature>
<dbReference type="Proteomes" id="UP000284403">
    <property type="component" value="Unassembled WGS sequence"/>
</dbReference>
<gene>
    <name evidence="2" type="ORF">Tco025E_00673</name>
</gene>
<name>A0A3R7LGV3_9TRYP</name>
<proteinExistence type="predicted"/>
<organism evidence="2 3">
    <name type="scientific">Trypanosoma conorhini</name>
    <dbReference type="NCBI Taxonomy" id="83891"/>
    <lineage>
        <taxon>Eukaryota</taxon>
        <taxon>Discoba</taxon>
        <taxon>Euglenozoa</taxon>
        <taxon>Kinetoplastea</taxon>
        <taxon>Metakinetoplastina</taxon>
        <taxon>Trypanosomatida</taxon>
        <taxon>Trypanosomatidae</taxon>
        <taxon>Trypanosoma</taxon>
    </lineage>
</organism>
<accession>A0A3R7LGV3</accession>
<feature type="region of interest" description="Disordered" evidence="1">
    <location>
        <begin position="4551"/>
        <end position="4571"/>
    </location>
</feature>
<protein>
    <submittedName>
        <fullName evidence="2">Putative DNA repair and recombination protein RAD54</fullName>
    </submittedName>
</protein>
<evidence type="ECO:0000313" key="2">
    <source>
        <dbReference type="EMBL" id="RNF27036.1"/>
    </source>
</evidence>
<dbReference type="EMBL" id="MKKU01000018">
    <property type="protein sequence ID" value="RNF27036.1"/>
    <property type="molecule type" value="Genomic_DNA"/>
</dbReference>
<feature type="region of interest" description="Disordered" evidence="1">
    <location>
        <begin position="4457"/>
        <end position="4487"/>
    </location>
</feature>
<comment type="caution">
    <text evidence="2">The sequence shown here is derived from an EMBL/GenBank/DDBJ whole genome shotgun (WGS) entry which is preliminary data.</text>
</comment>
<dbReference type="RefSeq" id="XP_029232242.1">
    <property type="nucleotide sequence ID" value="XM_029367613.1"/>
</dbReference>
<evidence type="ECO:0000313" key="3">
    <source>
        <dbReference type="Proteomes" id="UP000284403"/>
    </source>
</evidence>
<feature type="region of interest" description="Disordered" evidence="1">
    <location>
        <begin position="592"/>
        <end position="636"/>
    </location>
</feature>
<sequence>MADRLRASLSSFFSKQVERGDWPSALRALRGCAETGTLLHSLPHETLFPFLVANGQWESVLRLSSQLIAVEDAKGSSKRRGSTEVVASLAQEEGLYNTLLRVAVAKEAVSSMGSWQAAAAIVQRATRRRVRLEASVTRDVLSTIDKWQRELATDSGSDNGILSAGEASQTPSDALLLTRDLLAAGLHLRGGSPPMPEPAPICRAPRVLRPDLLQAIYSAIFQESVVDEKNDSIAWQRLKEQLRASCALSLPDAVYTVLHVCAPHTYSSEVVEAGETVDELRQATIDYIAVRPDFAEEILHCTLQRLFDDAIAAPPTPGVLEVGHHDDAAEDRPCSKTHEVSLACWRRALEKQPGLELPKWEMVKALAMAELEQRERCWVMVEDGLGCWKQGRKENTAHALTLTRLCTAAQLLLLRGDVAQEQRQQPGIPLPLNDTKCMELECVTRKLFLHGAVAGANGADDSLITLLSGTIQSLVTVYIRRCCLGDYRQRPPLNGVAGAPEHRLHTSAGSSVASSEQRSNSGSLTAAPSKSLLASGREVFWGSILFPHTLRGWQHTPIASAWQALLRHVLRDASLLQMWFQVDNSVNSGSAVLDASHTSSSAETTEGNADGGGRGRRGRRRRRVAGASHVTPASVSREERLRQLQELVYFLGRRFPCDTHRAMLPSRYAQKKGETRQDPQFDVPHTAWMDVDNNVRRIPALSTLLTRQEEVDELARALLQACVKDNLSVADTSNMWRTFVYSIAPQQLGPLLRRTMDFAATELSDGRWQSSCPVALVAVMHESNVFNSEEKARYTALLLSSVHPGTNSWSVALALFDEAASKISEQPHDGKSDTSLRHILDALLVSAAPPRWREALQVVELVQEAVPNADDAQNIAATNCSAVRTSGTLPNRTPLSDSERIDLYEVIAPLKRRRHWMSAMELFAAYEARQLSGHDCACFAFAVANGPLYFARQVLLSLRGREKSRDIARAALVASERHVKLATRVMQQRQLQQGAQHNDGSLEQERMFVLHEANQVARLALAVWPTTITSDEDFAFIWKRVRGACAGNVAAAKLLLRQSELYGTEQARNEATTLAQTVRLCHTAQDAASAIAAYKAFRGRFIGMVLPEETMLQLLTLCVACVVDAVDDEGTGDAITMLRTVLRDTLWMHDSSMRCEGGHATVPRNCTLQACRLLFRLSAAAEEETVIGIPKFRCDMTPGMQRHAQSLLNVVIKHLVSSDARLLRNLPGLIGVLRALPPSCLNAAASATPTSSSQTPRMNPIATLSGHVEDLEKTLGPVVPVECLFWLGILQSEQAVSGAASLPSATVGEGEDEEAARRGLREVSPWDPAAFVASNDAVRTREATALLDRAICSAVAAALRRDADAELSSSLRGKLIPCIVEALVFLLYRRWHSQPPLTATLAAAAYALQTLHDAPEWMLSEAAMGILAALQTIFGAFHVRHSVSELAVLAHPRHRLSSVVDAVLTGTAYEAVGHMRDFVLLASAWMRKQLQAAEGEGRRALDGAQTQFMIRLAGYLTGACAPWPDSALREECMRQLSRSCEMVERCVNCGHAASVSCSALLLLRVTGTVLQRLPLSDDAAEALFRATAASKLSSSSDVNVGHPAVETSLSDLFMAVTLVHIVCPGVLPSIRLVRAFLPALQLGEELQKALHDDEAFVGGLVAMQSARLNATAAVRRALVMSLSFATRFILRLVEFAPMLSRDAPAVQWLRSEEQLVEVAIFAALAACSGGATPEEHDIVEAMDAVGTLVPHRWDLPYAIALHCPLPAPQSAKPPARTLRQRLAAALQYCGPWPGGIVLALLLQAAWPALAANKDDVLLPDYRQLLEVMTTLSVDRRWHVFSTTPSLPQEAARPLLRLVALRHRQASTAACIILGNALPRQQEQRGRQRCRGVWNTLSTSDAAVQFLAIAHVVAPLLGSRSSSQERKQQQQLLADMTSWISSSSASYSSLSWSWHSLSAEAQQLLLWSRVLLALPRRPSMGESKNDTDAAEQNTLAAAVALVTSPRAASFPHSFHSVKRERALPAPWSATNDARTAGSSCVLCFPQALFNTAWVAEMYAKQFVPGHSSTYSRLCRALRVLPDPSLAVARAHVMDDDETNATESLFATPSGFSSLQYVSALVHTANEAAELRSEQVFLLLLACSQSMQEASELLEGRLSQRPYRALRMQSLLAAWNTLLIRSVELGREGEAGAPPRGHSAVTHADGAVEEHKNGENEEASLRHRVAAAFLALALATGKKGCDTSISMPSPHSEEEAEEEEQRQRLYKEIFAHGASVDALLGAAQNATLSESRFRQASADIVARATSLLPTGHTCTSFFDACHTSALEFARQYMSGDAGRWISLWPPLTLEMWRSCGYAKCLQEQKQSPTSPCKLRHPVAVSWALQQSAAHASRLGTVARPLMALFNTLRLYVVTGTALFPPAWAAPPATEAAKATGENPAALPGVRGAGAGVVVDAFLSMALREGPPTHPRGGTEARDRDVIRHLVDAVFSRSSTPDASVPTSASSSFLSGYTPLTTGGLQSLVRLVVLRDGFDKRRTASVNHVEQFSRLEERRAMARRTAARHAGLPLTRVHFGLPRGPRDAQVQLLFYLRALAATLMFVNPMAWHDGRQASLDFAFTAVMDFLHLCSASYGEEVDIASRQVTAELEGIFGRGVMRVISAATSQPEGVVTPRQLLHFLTGSWNHHHHQREPKGRQRDEALALHRQLRKLLHLYRRAGAVADVLLLKGDDVASAPPTPLFAQMTVIVREALWNTAVVPSHDVVLELLDAAVSASAATSAAASVAAISSARCGLQLFETIAPYIVVPTLMLEKVLMLLLVVMRPNFAGAAAWEQEKELCEATLHLVLRRLQYVPLNTPTAVALLSELYAVAIAMNTTSATCTSAGNVSAGTRTRHFPPPPAGEAPQLPQVEWLLWRCAVEAQRVSWAPLQDALSSLSDESLRLLQRGCLGFLLQDHRKTHYDPPFLRLGRMLDTVILQGSRGANAGTSSGIRNVNGSGNFTAQLLRMLELTSTGVARSVVPWRRALQFLPESQEGGEEAVAGELRFRFYVNLMSQLLTAANKGNDGVRQVWQHALSVILPQLVAAKEEKGVDTNLIHYGTMCALRAIHVVQPPNEWNLALQLTLQLPAAAPKSVSVWSSPASALFHTLRYLVEVCDVATIPITALVSYMQVVARHQLHEAAPELLTRQLNRSKVVAAFTARVQRHPHLSWVDALALLESMNVLQQGLAKATPREDGSAGYSNSGSAQGGEVERVLIQAKGEFVTAVMDCLYKKQSYESLLRFVEAAQQYHRVSGREYLAWVNHAASVVVAPGQRGGFSEVLSLLNGTLAGKTLDDILREQSAAVLKERVSLMRDLLRSGRSLDAAVLTRQTPALLGTPEFHDACARLMNHLRHGALVSFYDALLHPEEEEEKKMEVATRRVDAACREGSDRPTAALLEEAHRAEDADLLRYVPSEALQQAMAAFAVVAKDANGMSTSEKRTGLWIAAAWIRRGTPLVQAPHSLAAMLRWIQRDFMGGPAEKTDEALHILADAVRDVLHETVSHGNGHPGETSTAKASLAVDLGREREVACLLLETLSGRFPGIASELCESLLQCERRPTRGAGVGTTVDHDGDNNNNGNEAWWSFLRSTATYNAVLKEDYQHSCTLAANSVSRGSDRDPVVEWRDRALFRSGSEGGQAWVQALAVYAAARARVGHSSMRGAHVARLVRLITASGSLRVVVPAARNIFFQFPSSPPNSGVSPLFLDAMLLLCGAMPKLKRHALRQLHRAAEAQSEGLQAILEDLHELNRFVGDGLALLQQQQQRASTLQGAALDGRVELVCNMLRCLTVTLAASTTSVAALEEWRSLTQRILTALPPAQRSGDVLDALMDSVRDSFEVLSLLRRHPAPALASCQEACNGLWCNALGIISADEGVRRHMFAYANAEQQTAMTQLEILICSASLAADHGVAAMRSLCDVAVRTHAVPLSEDAKALVKMACIHGKGTAWRSEYEAITGFAPTTVRRQTTLAHAEEALEQTRCLRALDAVEDWVQALRLCQAKREAGVRLRHAHYHRMLHLLRQHSTEDAEATTVSTAVAEAVVGLHFARLQDGCFPNTHSIEQSLHILSAQSLSPLFALQYAQALTLLPPLTNRRHKKPECHGSGTDPASPSSSSSPAQEDMSFAVSTAMLRLVTGVALRLPDAVRQHRLTVNEGVEGIHMFAAFIRWVSEFSRVPCFDRDVVERVVLLLCTPPKQLLFEFTATRDGAPRCETGDARHLLLTALLKRSDGGTPIVDLPFPVTSLESYRFISLRCGHNEEDEKENEGYIPTPATLFVLRGNAEVALRFVGKQASLHHVLRPSNSLLCRMCAAVVAGATVTAECLQPLSQLVQNTDLISPSLRYLLTLIVAEQSTLWGVYYSGGSDPTKTGGGGHRMGRSEDVPASVVLRAVAGAYDVVRQHFTPPDALMLRGLLLPKHLCTAATKANHGGDRGEEEDQCGEGAMKASEGKEEEEDGAALDPLAPSLVWENALNLFNVFLHNAQPNADLSVPFEALIELLCRCGQWNAACRSVTLAGNPTKSTMSTHQTARHRNAEEEEGEVSRLLPRHVVVDGFLLKRLLDAMEAARQRHHAQEEKRASEACLHTSCGPPGFWRLALYILLQQQQALLIPEENPLHGAKKCDLRVASVALLALMKAISQGRGG</sequence>
<feature type="compositionally biased region" description="Low complexity" evidence="1">
    <location>
        <begin position="4141"/>
        <end position="4151"/>
    </location>
</feature>
<keyword evidence="3" id="KW-1185">Reference proteome</keyword>
<feature type="region of interest" description="Disordered" evidence="1">
    <location>
        <begin position="495"/>
        <end position="527"/>
    </location>
</feature>
<dbReference type="OrthoDB" id="249144at2759"/>
<feature type="region of interest" description="Disordered" evidence="1">
    <location>
        <begin position="4126"/>
        <end position="4152"/>
    </location>
</feature>
<feature type="compositionally biased region" description="Basic residues" evidence="1">
    <location>
        <begin position="614"/>
        <end position="624"/>
    </location>
</feature>
<reference evidence="2 3" key="1">
    <citation type="journal article" date="2018" name="BMC Genomics">
        <title>Genomic comparison of Trypanosoma conorhini and Trypanosoma rangeli to Trypanosoma cruzi strains of high and low virulence.</title>
        <authorList>
            <person name="Bradwell K.R."/>
            <person name="Koparde V.N."/>
            <person name="Matveyev A.V."/>
            <person name="Serrano M.G."/>
            <person name="Alves J.M."/>
            <person name="Parikh H."/>
            <person name="Huang B."/>
            <person name="Lee V."/>
            <person name="Espinosa-Alvarez O."/>
            <person name="Ortiz P.A."/>
            <person name="Costa-Martins A.G."/>
            <person name="Teixeira M.M."/>
            <person name="Buck G.A."/>
        </authorList>
    </citation>
    <scope>NUCLEOTIDE SEQUENCE [LARGE SCALE GENOMIC DNA]</scope>
    <source>
        <strain evidence="2 3">025E</strain>
    </source>
</reference>
<feature type="compositionally biased region" description="Low complexity" evidence="1">
    <location>
        <begin position="595"/>
        <end position="606"/>
    </location>
</feature>
<dbReference type="GeneID" id="40314284"/>
<evidence type="ECO:0000256" key="1">
    <source>
        <dbReference type="SAM" id="MobiDB-lite"/>
    </source>
</evidence>
<feature type="compositionally biased region" description="Polar residues" evidence="1">
    <location>
        <begin position="507"/>
        <end position="527"/>
    </location>
</feature>